<dbReference type="Pfam" id="PF12706">
    <property type="entry name" value="Lactamase_B_2"/>
    <property type="match status" value="1"/>
</dbReference>
<dbReference type="InterPro" id="IPR036866">
    <property type="entry name" value="RibonucZ/Hydroxyglut_hydro"/>
</dbReference>
<evidence type="ECO:0000256" key="1">
    <source>
        <dbReference type="SAM" id="MobiDB-lite"/>
    </source>
</evidence>
<comment type="caution">
    <text evidence="3">The sequence shown here is derived from an EMBL/GenBank/DDBJ whole genome shotgun (WGS) entry which is preliminary data.</text>
</comment>
<dbReference type="PANTHER" id="PTHR15032">
    <property type="entry name" value="N-ACYL-PHOSPHATIDYLETHANOLAMINE-HYDROLYZING PHOSPHOLIPASE D"/>
    <property type="match status" value="1"/>
</dbReference>
<feature type="region of interest" description="Disordered" evidence="1">
    <location>
        <begin position="325"/>
        <end position="363"/>
    </location>
</feature>
<evidence type="ECO:0000313" key="3">
    <source>
        <dbReference type="EMBL" id="KAJ4353484.1"/>
    </source>
</evidence>
<dbReference type="EMBL" id="JAPEUX010000004">
    <property type="protein sequence ID" value="KAJ4353484.1"/>
    <property type="molecule type" value="Genomic_DNA"/>
</dbReference>
<proteinExistence type="predicted"/>
<dbReference type="OrthoDB" id="332863at2759"/>
<dbReference type="GeneID" id="80908744"/>
<dbReference type="GO" id="GO:0070291">
    <property type="term" value="P:N-acylethanolamine metabolic process"/>
    <property type="evidence" value="ECO:0007669"/>
    <property type="project" value="TreeGrafter"/>
</dbReference>
<dbReference type="RefSeq" id="XP_056071258.1">
    <property type="nucleotide sequence ID" value="XM_056213991.1"/>
</dbReference>
<dbReference type="GO" id="GO:0005737">
    <property type="term" value="C:cytoplasm"/>
    <property type="evidence" value="ECO:0007669"/>
    <property type="project" value="TreeGrafter"/>
</dbReference>
<dbReference type="SUPFAM" id="SSF56281">
    <property type="entry name" value="Metallo-hydrolase/oxidoreductase"/>
    <property type="match status" value="1"/>
</dbReference>
<dbReference type="AlphaFoldDB" id="A0A9W9CB95"/>
<accession>A0A9W9CB95</accession>
<dbReference type="PANTHER" id="PTHR15032:SF27">
    <property type="entry name" value="N-ACYL-PHOSPHATIDYLETHANOLAMINE-HYDROLYZING PHOSPHOLIPASE D"/>
    <property type="match status" value="1"/>
</dbReference>
<protein>
    <recommendedName>
        <fullName evidence="2">Metallo-beta-lactamase domain-containing protein</fullName>
    </recommendedName>
</protein>
<dbReference type="GO" id="GO:0070290">
    <property type="term" value="F:N-acylphosphatidylethanolamine-specific phospholipase D activity"/>
    <property type="evidence" value="ECO:0007669"/>
    <property type="project" value="TreeGrafter"/>
</dbReference>
<name>A0A9W9CB95_9PLEO</name>
<reference evidence="3" key="1">
    <citation type="submission" date="2022-10" db="EMBL/GenBank/DDBJ databases">
        <title>Tapping the CABI collections for fungal endophytes: first genome assemblies for Collariella, Neodidymelliopsis, Ascochyta clinopodiicola, Didymella pomorum, Didymosphaeria variabile, Neocosmospora piperis and Neocucurbitaria cava.</title>
        <authorList>
            <person name="Hill R."/>
        </authorList>
    </citation>
    <scope>NUCLEOTIDE SEQUENCE</scope>
    <source>
        <strain evidence="3">IMI 356815</strain>
    </source>
</reference>
<gene>
    <name evidence="3" type="ORF">N0V89_005214</name>
</gene>
<dbReference type="InterPro" id="IPR001279">
    <property type="entry name" value="Metallo-B-lactamas"/>
</dbReference>
<dbReference type="Proteomes" id="UP001140513">
    <property type="component" value="Unassembled WGS sequence"/>
</dbReference>
<dbReference type="Gene3D" id="3.60.15.10">
    <property type="entry name" value="Ribonuclease Z/Hydroxyacylglutathione hydrolase-like"/>
    <property type="match status" value="1"/>
</dbReference>
<organism evidence="3 4">
    <name type="scientific">Didymosphaeria variabile</name>
    <dbReference type="NCBI Taxonomy" id="1932322"/>
    <lineage>
        <taxon>Eukaryota</taxon>
        <taxon>Fungi</taxon>
        <taxon>Dikarya</taxon>
        <taxon>Ascomycota</taxon>
        <taxon>Pezizomycotina</taxon>
        <taxon>Dothideomycetes</taxon>
        <taxon>Pleosporomycetidae</taxon>
        <taxon>Pleosporales</taxon>
        <taxon>Massarineae</taxon>
        <taxon>Didymosphaeriaceae</taxon>
        <taxon>Didymosphaeria</taxon>
    </lineage>
</organism>
<keyword evidence="4" id="KW-1185">Reference proteome</keyword>
<feature type="domain" description="Metallo-beta-lactamase" evidence="2">
    <location>
        <begin position="166"/>
        <end position="321"/>
    </location>
</feature>
<evidence type="ECO:0000259" key="2">
    <source>
        <dbReference type="Pfam" id="PF12706"/>
    </source>
</evidence>
<sequence length="513" mass="56884">MAPSLLSVTVTRNNYENTPEHHVVTKPSASWTSILGPLTSTSNKEKIIGNRSRSRDRSQTGNDSIASFKNPWPSFHKPTPQETWNSLAFGVDEDRSIDLAASHVPGAPTEGSTKADRDKQAAHLLGVEKPDFSFDGNEHRSKSTWLGHASMLLQLPSLEADGTPVRVLFDPIFSMRCSPSQSVGPIRSYLPPCKLEDLPPIHIVLISHNHYDHLDYETINGLWTLHRSTIRFIVPLKNKKWFTECGIAADRVEELDWWESSTITASGADGARLRITCTPAQHGSGRDGADANMTLWSSWYLEHRATHGDPYRVFFAGDTGYQFHGDPAWPPQPPSPAIKTDPEPSAAPKRPNTRRTRSKEANVQPTAYPACPAFVEIVTRLGSPHLLYLPLALGATWAYFKGFFSNYLPDSLDPFPRHSAGIAGAIHMPPWDAVRVLREMTDDAASSERPIAVGIHWGTFVTDQTEVLKTLGQLEWACSQHNVKFLRTQEDSQDKGGQRAHFLALNHGQSVVT</sequence>
<dbReference type="GO" id="GO:0070292">
    <property type="term" value="P:N-acylphosphatidylethanolamine metabolic process"/>
    <property type="evidence" value="ECO:0007669"/>
    <property type="project" value="TreeGrafter"/>
</dbReference>
<feature type="region of interest" description="Disordered" evidence="1">
    <location>
        <begin position="42"/>
        <end position="79"/>
    </location>
</feature>
<evidence type="ECO:0000313" key="4">
    <source>
        <dbReference type="Proteomes" id="UP001140513"/>
    </source>
</evidence>
<feature type="compositionally biased region" description="Basic and acidic residues" evidence="1">
    <location>
        <begin position="43"/>
        <end position="58"/>
    </location>
</feature>